<dbReference type="PANTHER" id="PTHR33360:SF2">
    <property type="entry name" value="TRANSPOSASE FOR INSERTION SEQUENCE ELEMENT IS200"/>
    <property type="match status" value="1"/>
</dbReference>
<dbReference type="Gene3D" id="3.30.70.1290">
    <property type="entry name" value="Transposase IS200-like"/>
    <property type="match status" value="1"/>
</dbReference>
<reference evidence="3" key="1">
    <citation type="submission" date="2016-12" db="EMBL/GenBank/DDBJ databases">
        <authorList>
            <person name="Varghese N."/>
            <person name="Submissions S."/>
        </authorList>
    </citation>
    <scope>NUCLEOTIDE SEQUENCE [LARGE SCALE GENOMIC DNA]</scope>
    <source>
        <strain evidence="3">DSM 16779</strain>
    </source>
</reference>
<dbReference type="GO" id="GO:0003677">
    <property type="term" value="F:DNA binding"/>
    <property type="evidence" value="ECO:0007669"/>
    <property type="project" value="InterPro"/>
</dbReference>
<dbReference type="AlphaFoldDB" id="A0A1N6IV16"/>
<dbReference type="EMBL" id="FSRQ01000005">
    <property type="protein sequence ID" value="SIO35847.1"/>
    <property type="molecule type" value="Genomic_DNA"/>
</dbReference>
<dbReference type="STRING" id="59733.SAMN05421769_3780"/>
<organism evidence="2 3">
    <name type="scientific">Chryseobacterium scophthalmum</name>
    <dbReference type="NCBI Taxonomy" id="59733"/>
    <lineage>
        <taxon>Bacteria</taxon>
        <taxon>Pseudomonadati</taxon>
        <taxon>Bacteroidota</taxon>
        <taxon>Flavobacteriia</taxon>
        <taxon>Flavobacteriales</taxon>
        <taxon>Weeksellaceae</taxon>
        <taxon>Chryseobacterium group</taxon>
        <taxon>Chryseobacterium</taxon>
    </lineage>
</organism>
<dbReference type="Pfam" id="PF01797">
    <property type="entry name" value="Y1_Tnp"/>
    <property type="match status" value="1"/>
</dbReference>
<accession>A0A1N6IV16</accession>
<name>A0A1N6IV16_9FLAO</name>
<dbReference type="RefSeq" id="WP_074231961.1">
    <property type="nucleotide sequence ID" value="NZ_CP142423.1"/>
</dbReference>
<dbReference type="OrthoDB" id="9797997at2"/>
<dbReference type="PANTHER" id="PTHR33360">
    <property type="entry name" value="TRANSPOSASE FOR INSERTION SEQUENCE ELEMENT IS200"/>
    <property type="match status" value="1"/>
</dbReference>
<evidence type="ECO:0000259" key="1">
    <source>
        <dbReference type="SMART" id="SM01321"/>
    </source>
</evidence>
<evidence type="ECO:0000313" key="3">
    <source>
        <dbReference type="Proteomes" id="UP000184782"/>
    </source>
</evidence>
<proteinExistence type="predicted"/>
<protein>
    <submittedName>
        <fullName evidence="2">REP element-mobilizing transposase RayT</fullName>
    </submittedName>
</protein>
<gene>
    <name evidence="2" type="ORF">SAMN05421769_3780</name>
</gene>
<dbReference type="SUPFAM" id="SSF143422">
    <property type="entry name" value="Transposase IS200-like"/>
    <property type="match status" value="1"/>
</dbReference>
<dbReference type="GO" id="GO:0006313">
    <property type="term" value="P:DNA transposition"/>
    <property type="evidence" value="ECO:0007669"/>
    <property type="project" value="InterPro"/>
</dbReference>
<dbReference type="GO" id="GO:0004803">
    <property type="term" value="F:transposase activity"/>
    <property type="evidence" value="ECO:0007669"/>
    <property type="project" value="InterPro"/>
</dbReference>
<dbReference type="InterPro" id="IPR036515">
    <property type="entry name" value="Transposase_17_sf"/>
</dbReference>
<sequence length="154" mass="18348">MPNTYTQVYIQLVFATKGRDNKIINSVRDEIEKYICGIFNNKGQKVLAIYANPDHVHIFFSYKNLQITISDLVKTVKTESTNFINEKKLCLNHFGWQQGYGAFSYAKSQKEQVVNYILNQELHHKKKTFKEEYIEFLNAFEIEFQEQYLFEFYD</sequence>
<evidence type="ECO:0000313" key="2">
    <source>
        <dbReference type="EMBL" id="SIO35847.1"/>
    </source>
</evidence>
<keyword evidence="3" id="KW-1185">Reference proteome</keyword>
<dbReference type="InterPro" id="IPR002686">
    <property type="entry name" value="Transposase_17"/>
</dbReference>
<dbReference type="NCBIfam" id="NF033573">
    <property type="entry name" value="transpos_IS200"/>
    <property type="match status" value="1"/>
</dbReference>
<dbReference type="Proteomes" id="UP000184782">
    <property type="component" value="Unassembled WGS sequence"/>
</dbReference>
<dbReference type="SMART" id="SM01321">
    <property type="entry name" value="Y1_Tnp"/>
    <property type="match status" value="1"/>
</dbReference>
<feature type="domain" description="Transposase IS200-like" evidence="1">
    <location>
        <begin position="5"/>
        <end position="120"/>
    </location>
</feature>